<organism evidence="1 2">
    <name type="scientific">Acutalibacter muris</name>
    <dbReference type="NCBI Taxonomy" id="1796620"/>
    <lineage>
        <taxon>Bacteria</taxon>
        <taxon>Bacillati</taxon>
        <taxon>Bacillota</taxon>
        <taxon>Clostridia</taxon>
        <taxon>Eubacteriales</taxon>
        <taxon>Acutalibacteraceae</taxon>
        <taxon>Acutalibacter</taxon>
    </lineage>
</organism>
<proteinExistence type="predicted"/>
<sequence length="49" mass="5691">MPTEREQLIITKAAVFDLIEIFESNSEKDSYTIEEIKTILKAYLKEVAK</sequence>
<accession>A0AA92L7B1</accession>
<gene>
    <name evidence="1" type="ORF">I5Q82_04050</name>
</gene>
<name>A0AA92L7B1_9FIRM</name>
<reference evidence="1 2" key="1">
    <citation type="submission" date="2020-11" db="EMBL/GenBank/DDBJ databases">
        <title>Closed and high quality bacterial genomes of the OMM12 community.</title>
        <authorList>
            <person name="Marbouty M."/>
            <person name="Lamy-Besnier Q."/>
            <person name="Debarbieux L."/>
            <person name="Koszul R."/>
        </authorList>
    </citation>
    <scope>NUCLEOTIDE SEQUENCE [LARGE SCALE GENOMIC DNA]</scope>
    <source>
        <strain evidence="1 2">KB18</strain>
    </source>
</reference>
<evidence type="ECO:0000313" key="2">
    <source>
        <dbReference type="Proteomes" id="UP000596035"/>
    </source>
</evidence>
<protein>
    <submittedName>
        <fullName evidence="1">Uncharacterized protein</fullName>
    </submittedName>
</protein>
<dbReference type="Proteomes" id="UP000596035">
    <property type="component" value="Chromosome"/>
</dbReference>
<evidence type="ECO:0000313" key="1">
    <source>
        <dbReference type="EMBL" id="QQR30880.1"/>
    </source>
</evidence>
<dbReference type="RefSeq" id="WP_157130679.1">
    <property type="nucleotide sequence ID" value="NZ_CAJTCQ010000005.1"/>
</dbReference>
<dbReference type="AlphaFoldDB" id="A0AA92L7B1"/>
<dbReference type="EMBL" id="CP065321">
    <property type="protein sequence ID" value="QQR30880.1"/>
    <property type="molecule type" value="Genomic_DNA"/>
</dbReference>